<evidence type="ECO:0000313" key="2">
    <source>
        <dbReference type="EMBL" id="GAA0155536.1"/>
    </source>
</evidence>
<feature type="region of interest" description="Disordered" evidence="1">
    <location>
        <begin position="44"/>
        <end position="106"/>
    </location>
</feature>
<reference evidence="2 3" key="1">
    <citation type="submission" date="2024-01" db="EMBL/GenBank/DDBJ databases">
        <title>The complete chloroplast genome sequence of Lithospermum erythrorhizon: insights into the phylogenetic relationship among Boraginaceae species and the maternal lineages of purple gromwells.</title>
        <authorList>
            <person name="Okada T."/>
            <person name="Watanabe K."/>
        </authorList>
    </citation>
    <scope>NUCLEOTIDE SEQUENCE [LARGE SCALE GENOMIC DNA]</scope>
</reference>
<dbReference type="EMBL" id="BAABME010018942">
    <property type="protein sequence ID" value="GAA0155536.1"/>
    <property type="molecule type" value="Genomic_DNA"/>
</dbReference>
<protein>
    <submittedName>
        <fullName evidence="2">Uncharacterized protein</fullName>
    </submittedName>
</protein>
<keyword evidence="3" id="KW-1185">Reference proteome</keyword>
<dbReference type="Proteomes" id="UP001454036">
    <property type="component" value="Unassembled WGS sequence"/>
</dbReference>
<evidence type="ECO:0000256" key="1">
    <source>
        <dbReference type="SAM" id="MobiDB-lite"/>
    </source>
</evidence>
<accession>A0AAV3PWW6</accession>
<proteinExistence type="predicted"/>
<evidence type="ECO:0000313" key="3">
    <source>
        <dbReference type="Proteomes" id="UP001454036"/>
    </source>
</evidence>
<dbReference type="AlphaFoldDB" id="A0AAV3PWW6"/>
<feature type="compositionally biased region" description="Polar residues" evidence="1">
    <location>
        <begin position="70"/>
        <end position="80"/>
    </location>
</feature>
<feature type="compositionally biased region" description="Basic and acidic residues" evidence="1">
    <location>
        <begin position="44"/>
        <end position="54"/>
    </location>
</feature>
<name>A0AAV3PWW6_LITER</name>
<gene>
    <name evidence="2" type="ORF">LIER_38108</name>
</gene>
<comment type="caution">
    <text evidence="2">The sequence shown here is derived from an EMBL/GenBank/DDBJ whole genome shotgun (WGS) entry which is preliminary data.</text>
</comment>
<organism evidence="2 3">
    <name type="scientific">Lithospermum erythrorhizon</name>
    <name type="common">Purple gromwell</name>
    <name type="synonym">Lithospermum officinale var. erythrorhizon</name>
    <dbReference type="NCBI Taxonomy" id="34254"/>
    <lineage>
        <taxon>Eukaryota</taxon>
        <taxon>Viridiplantae</taxon>
        <taxon>Streptophyta</taxon>
        <taxon>Embryophyta</taxon>
        <taxon>Tracheophyta</taxon>
        <taxon>Spermatophyta</taxon>
        <taxon>Magnoliopsida</taxon>
        <taxon>eudicotyledons</taxon>
        <taxon>Gunneridae</taxon>
        <taxon>Pentapetalae</taxon>
        <taxon>asterids</taxon>
        <taxon>lamiids</taxon>
        <taxon>Boraginales</taxon>
        <taxon>Boraginaceae</taxon>
        <taxon>Boraginoideae</taxon>
        <taxon>Lithospermeae</taxon>
        <taxon>Lithospermum</taxon>
    </lineage>
</organism>
<sequence>MLLKPKTMARLSIARLENIFVECVENQDTIAELAREHNIRKSELVHDEPVHDEPVQNEPVHNVTKESRVNAPSFQTTTQRDVTREAQTGRPPISTFARQSVRPPMK</sequence>